<dbReference type="InterPro" id="IPR018321">
    <property type="entry name" value="Glucosamine6P_isomerase_CS"/>
</dbReference>
<evidence type="ECO:0000256" key="5">
    <source>
        <dbReference type="ARBA" id="ARBA00011643"/>
    </source>
</evidence>
<evidence type="ECO:0000259" key="11">
    <source>
        <dbReference type="Pfam" id="PF01182"/>
    </source>
</evidence>
<dbReference type="GO" id="GO:0042802">
    <property type="term" value="F:identical protein binding"/>
    <property type="evidence" value="ECO:0007669"/>
    <property type="project" value="TreeGrafter"/>
</dbReference>
<dbReference type="InterPro" id="IPR004547">
    <property type="entry name" value="Glucosamine6P_isomerase"/>
</dbReference>
<keyword evidence="7 10" id="KW-0378">Hydrolase</keyword>
<dbReference type="GO" id="GO:0004342">
    <property type="term" value="F:glucosamine-6-phosphate deaminase activity"/>
    <property type="evidence" value="ECO:0007669"/>
    <property type="project" value="UniProtKB-UniRule"/>
</dbReference>
<gene>
    <name evidence="12" type="ORF">QYM36_010832</name>
</gene>
<reference evidence="12" key="1">
    <citation type="submission" date="2023-07" db="EMBL/GenBank/DDBJ databases">
        <title>Chromosome-level genome assembly of Artemia franciscana.</title>
        <authorList>
            <person name="Jo E."/>
        </authorList>
    </citation>
    <scope>NUCLEOTIDE SEQUENCE</scope>
    <source>
        <tissue evidence="12">Whole body</tissue>
    </source>
</reference>
<dbReference type="Proteomes" id="UP001187531">
    <property type="component" value="Unassembled WGS sequence"/>
</dbReference>
<dbReference type="PROSITE" id="PS01161">
    <property type="entry name" value="GLC_GALNAC_ISOMERASE"/>
    <property type="match status" value="1"/>
</dbReference>
<evidence type="ECO:0000256" key="10">
    <source>
        <dbReference type="RuleBase" id="RU361197"/>
    </source>
</evidence>
<feature type="domain" description="Glucosamine/galactosamine-6-phosphate isomerase" evidence="11">
    <location>
        <begin position="8"/>
        <end position="224"/>
    </location>
</feature>
<proteinExistence type="inferred from homology"/>
<dbReference type="CDD" id="cd01399">
    <property type="entry name" value="GlcN6P_deaminase"/>
    <property type="match status" value="1"/>
</dbReference>
<dbReference type="GO" id="GO:0005737">
    <property type="term" value="C:cytoplasm"/>
    <property type="evidence" value="ECO:0007669"/>
    <property type="project" value="UniProtKB-SubCell"/>
</dbReference>
<sequence>MKILILDTAEKVGDYAARHVIKRIQETKPTEDNPFVLGLPTGGTPLEMYRKLIEYHQKGEISFKDVITFNMDEYVGIPENHPESYHHYMWDNFFCKIDIKPENVHILNGNASDLTEECAQYEEKINKAGGVDLFVGGIGPDGHIAFNEPGSSLTSRTRVKTLAYDTILANARFFDNDISKVPTQALTVGVGTIMDAKEVMILITGSHKALALAKAVEEGVNHMWTVSSLQLHPKAVLVCDENATMELRVKTVKYFKELANFHFAAVGYPTSS</sequence>
<evidence type="ECO:0000256" key="9">
    <source>
        <dbReference type="ARBA" id="ARBA00049961"/>
    </source>
</evidence>
<dbReference type="HAMAP" id="MF_01241">
    <property type="entry name" value="GlcN6P_deamin"/>
    <property type="match status" value="1"/>
</dbReference>
<dbReference type="Pfam" id="PF01182">
    <property type="entry name" value="Glucosamine_iso"/>
    <property type="match status" value="1"/>
</dbReference>
<dbReference type="NCBIfam" id="TIGR00502">
    <property type="entry name" value="nagB"/>
    <property type="match status" value="1"/>
</dbReference>
<keyword evidence="8 10" id="KW-0119">Carbohydrate metabolism</keyword>
<evidence type="ECO:0000256" key="8">
    <source>
        <dbReference type="ARBA" id="ARBA00023277"/>
    </source>
</evidence>
<dbReference type="SUPFAM" id="SSF100950">
    <property type="entry name" value="NagB/RpiA/CoA transferase-like"/>
    <property type="match status" value="1"/>
</dbReference>
<evidence type="ECO:0000256" key="1">
    <source>
        <dbReference type="ARBA" id="ARBA00000644"/>
    </source>
</evidence>
<dbReference type="GO" id="GO:0019262">
    <property type="term" value="P:N-acetylneuraminate catabolic process"/>
    <property type="evidence" value="ECO:0007669"/>
    <property type="project" value="TreeGrafter"/>
</dbReference>
<comment type="similarity">
    <text evidence="4 10">Belongs to the glucosamine/galactosamine-6-phosphate isomerase family.</text>
</comment>
<dbReference type="FunFam" id="3.40.50.1360:FF:000004">
    <property type="entry name" value="Glucosamine-6-phosphate isomerase"/>
    <property type="match status" value="1"/>
</dbReference>
<evidence type="ECO:0000256" key="2">
    <source>
        <dbReference type="ARBA" id="ARBA00004496"/>
    </source>
</evidence>
<dbReference type="EMBL" id="JAVRJZ010000012">
    <property type="protein sequence ID" value="KAK2716407.1"/>
    <property type="molecule type" value="Genomic_DNA"/>
</dbReference>
<comment type="subunit">
    <text evidence="5 10">Homohexamer.</text>
</comment>
<dbReference type="GO" id="GO:0005975">
    <property type="term" value="P:carbohydrate metabolic process"/>
    <property type="evidence" value="ECO:0007669"/>
    <property type="project" value="InterPro"/>
</dbReference>
<dbReference type="InterPro" id="IPR037171">
    <property type="entry name" value="NagB/RpiA_transferase-like"/>
</dbReference>
<name>A0AA88I6U9_ARTSF</name>
<protein>
    <recommendedName>
        <fullName evidence="10">Glucosamine-6-phosphate isomerase</fullName>
        <ecNumber evidence="10">3.5.99.6</ecNumber>
    </recommendedName>
    <alternativeName>
        <fullName evidence="10">Glucosamine-6-phosphate isomerase</fullName>
    </alternativeName>
</protein>
<evidence type="ECO:0000256" key="4">
    <source>
        <dbReference type="ARBA" id="ARBA00005526"/>
    </source>
</evidence>
<dbReference type="EC" id="3.5.99.6" evidence="10"/>
<dbReference type="PANTHER" id="PTHR11280:SF5">
    <property type="entry name" value="GLUCOSAMINE-6-PHOSPHATE ISOMERASE"/>
    <property type="match status" value="1"/>
</dbReference>
<dbReference type="PANTHER" id="PTHR11280">
    <property type="entry name" value="GLUCOSAMINE-6-PHOSPHATE ISOMERASE"/>
    <property type="match status" value="1"/>
</dbReference>
<comment type="function">
    <text evidence="9">Catalyzes the reversible conversion of alpha-D-glucosamine 6-phosphate (GlcN-6P) into beta-D-fructose 6-phosphate (Fru-6P) and ammonium ion, a regulatory reaction step in de novo uridine diphosphate-N-acetyl-alpha-D-glucosamine (UDP-GlcNAc) biosynthesis via hexosamine pathway.</text>
</comment>
<dbReference type="GO" id="GO:0006043">
    <property type="term" value="P:glucosamine catabolic process"/>
    <property type="evidence" value="ECO:0007669"/>
    <property type="project" value="TreeGrafter"/>
</dbReference>
<evidence type="ECO:0000256" key="6">
    <source>
        <dbReference type="ARBA" id="ARBA00022490"/>
    </source>
</evidence>
<comment type="subcellular location">
    <subcellularLocation>
        <location evidence="2 10">Cytoplasm</location>
    </subcellularLocation>
</comment>
<comment type="pathway">
    <text evidence="3">Nucleotide-sugar biosynthesis; UDP-N-acetyl-alpha-D-glucosamine biosynthesis; alpha-D-glucosamine 6-phosphate from D-fructose 6-phosphate: step 1/1.</text>
</comment>
<evidence type="ECO:0000256" key="3">
    <source>
        <dbReference type="ARBA" id="ARBA00004775"/>
    </source>
</evidence>
<evidence type="ECO:0000313" key="13">
    <source>
        <dbReference type="Proteomes" id="UP001187531"/>
    </source>
</evidence>
<dbReference type="Gene3D" id="3.40.50.1360">
    <property type="match status" value="1"/>
</dbReference>
<dbReference type="AlphaFoldDB" id="A0AA88I6U9"/>
<accession>A0AA88I6U9</accession>
<dbReference type="InterPro" id="IPR006148">
    <property type="entry name" value="Glc/Gal-6P_isomerase"/>
</dbReference>
<evidence type="ECO:0000256" key="7">
    <source>
        <dbReference type="ARBA" id="ARBA00022801"/>
    </source>
</evidence>
<comment type="caution">
    <text evidence="12">The sequence shown here is derived from an EMBL/GenBank/DDBJ whole genome shotgun (WGS) entry which is preliminary data.</text>
</comment>
<keyword evidence="6 10" id="KW-0963">Cytoplasm</keyword>
<evidence type="ECO:0000313" key="12">
    <source>
        <dbReference type="EMBL" id="KAK2716407.1"/>
    </source>
</evidence>
<organism evidence="12 13">
    <name type="scientific">Artemia franciscana</name>
    <name type="common">Brine shrimp</name>
    <name type="synonym">Artemia sanfranciscana</name>
    <dbReference type="NCBI Taxonomy" id="6661"/>
    <lineage>
        <taxon>Eukaryota</taxon>
        <taxon>Metazoa</taxon>
        <taxon>Ecdysozoa</taxon>
        <taxon>Arthropoda</taxon>
        <taxon>Crustacea</taxon>
        <taxon>Branchiopoda</taxon>
        <taxon>Anostraca</taxon>
        <taxon>Artemiidae</taxon>
        <taxon>Artemia</taxon>
    </lineage>
</organism>
<dbReference type="GO" id="GO:0006046">
    <property type="term" value="P:N-acetylglucosamine catabolic process"/>
    <property type="evidence" value="ECO:0007669"/>
    <property type="project" value="TreeGrafter"/>
</dbReference>
<keyword evidence="13" id="KW-1185">Reference proteome</keyword>
<comment type="catalytic activity">
    <reaction evidence="1 10">
        <text>alpha-D-glucosamine 6-phosphate + H2O = beta-D-fructose 6-phosphate + NH4(+)</text>
        <dbReference type="Rhea" id="RHEA:12172"/>
        <dbReference type="ChEBI" id="CHEBI:15377"/>
        <dbReference type="ChEBI" id="CHEBI:28938"/>
        <dbReference type="ChEBI" id="CHEBI:57634"/>
        <dbReference type="ChEBI" id="CHEBI:75989"/>
        <dbReference type="EC" id="3.5.99.6"/>
    </reaction>
</comment>